<keyword evidence="2" id="KW-0285">Flavoprotein</keyword>
<dbReference type="SUPFAM" id="SSF50475">
    <property type="entry name" value="FMN-binding split barrel"/>
    <property type="match status" value="1"/>
</dbReference>
<comment type="caution">
    <text evidence="5">The sequence shown here is derived from an EMBL/GenBank/DDBJ whole genome shotgun (WGS) entry which is preliminary data.</text>
</comment>
<dbReference type="Gene3D" id="2.30.110.10">
    <property type="entry name" value="Electron Transport, Fmn-binding Protein, Chain A"/>
    <property type="match status" value="1"/>
</dbReference>
<comment type="similarity">
    <text evidence="3">Belongs to the flavoredoxin family.</text>
</comment>
<reference evidence="5 6" key="1">
    <citation type="submission" date="2016-04" db="EMBL/GenBank/DDBJ databases">
        <authorList>
            <person name="Evans L.H."/>
            <person name="Alamgir A."/>
            <person name="Owens N."/>
            <person name="Weber N.D."/>
            <person name="Virtaneva K."/>
            <person name="Barbian K."/>
            <person name="Babar A."/>
            <person name="Rosenke K."/>
        </authorList>
    </citation>
    <scope>NUCLEOTIDE SEQUENCE [LARGE SCALE GENOMIC DNA]</scope>
    <source>
        <strain evidence="5 6">IFM 0406</strain>
    </source>
</reference>
<dbReference type="OrthoDB" id="9794638at2"/>
<evidence type="ECO:0000256" key="3">
    <source>
        <dbReference type="ARBA" id="ARBA00038054"/>
    </source>
</evidence>
<dbReference type="STRING" id="455432.AWN90_02290"/>
<gene>
    <name evidence="5" type="ORF">AWN90_02290</name>
</gene>
<dbReference type="PANTHER" id="PTHR43567:SF1">
    <property type="entry name" value="FLAVOREDOXIN"/>
    <property type="match status" value="1"/>
</dbReference>
<dbReference type="AlphaFoldDB" id="A0A164KP28"/>
<name>A0A164KP28_9NOCA</name>
<accession>A0A164KP28</accession>
<organism evidence="5 6">
    <name type="scientific">Nocardia terpenica</name>
    <dbReference type="NCBI Taxonomy" id="455432"/>
    <lineage>
        <taxon>Bacteria</taxon>
        <taxon>Bacillati</taxon>
        <taxon>Actinomycetota</taxon>
        <taxon>Actinomycetes</taxon>
        <taxon>Mycobacteriales</taxon>
        <taxon>Nocardiaceae</taxon>
        <taxon>Nocardia</taxon>
    </lineage>
</organism>
<dbReference type="InterPro" id="IPR012349">
    <property type="entry name" value="Split_barrel_FMN-bd"/>
</dbReference>
<dbReference type="InterPro" id="IPR002563">
    <property type="entry name" value="Flavin_Rdtase-like_dom"/>
</dbReference>
<dbReference type="Proteomes" id="UP000076512">
    <property type="component" value="Unassembled WGS sequence"/>
</dbReference>
<dbReference type="InterPro" id="IPR052174">
    <property type="entry name" value="Flavoredoxin"/>
</dbReference>
<dbReference type="SMART" id="SM00903">
    <property type="entry name" value="Flavin_Reduct"/>
    <property type="match status" value="1"/>
</dbReference>
<comment type="cofactor">
    <cofactor evidence="1">
        <name>FMN</name>
        <dbReference type="ChEBI" id="CHEBI:58210"/>
    </cofactor>
</comment>
<evidence type="ECO:0000256" key="2">
    <source>
        <dbReference type="ARBA" id="ARBA00022630"/>
    </source>
</evidence>
<evidence type="ECO:0000256" key="1">
    <source>
        <dbReference type="ARBA" id="ARBA00001917"/>
    </source>
</evidence>
<protein>
    <submittedName>
        <fullName evidence="5">Flavin reductase</fullName>
    </submittedName>
</protein>
<proteinExistence type="inferred from homology"/>
<evidence type="ECO:0000259" key="4">
    <source>
        <dbReference type="SMART" id="SM00903"/>
    </source>
</evidence>
<evidence type="ECO:0000313" key="5">
    <source>
        <dbReference type="EMBL" id="KZM71584.1"/>
    </source>
</evidence>
<dbReference type="GO" id="GO:0016646">
    <property type="term" value="F:oxidoreductase activity, acting on the CH-NH group of donors, NAD or NADP as acceptor"/>
    <property type="evidence" value="ECO:0007669"/>
    <property type="project" value="UniProtKB-ARBA"/>
</dbReference>
<dbReference type="GO" id="GO:0010181">
    <property type="term" value="F:FMN binding"/>
    <property type="evidence" value="ECO:0007669"/>
    <property type="project" value="InterPro"/>
</dbReference>
<dbReference type="Pfam" id="PF01613">
    <property type="entry name" value="Flavin_Reduct"/>
    <property type="match status" value="1"/>
</dbReference>
<evidence type="ECO:0000313" key="6">
    <source>
        <dbReference type="Proteomes" id="UP000076512"/>
    </source>
</evidence>
<keyword evidence="6" id="KW-1185">Reference proteome</keyword>
<dbReference type="EMBL" id="LWGR01000012">
    <property type="protein sequence ID" value="KZM71584.1"/>
    <property type="molecule type" value="Genomic_DNA"/>
</dbReference>
<sequence length="225" mass="24581">MTHTGIEPNILYFGTPVVLISTVNEDGSANLAPMSSAFWLGWRAVLGMGTKSKTVQNLLRTGECVLNLPSDELVPAVDRLALTTGSNPVSARKAERGYRYEPDKFGTAGLTPVASETVSPPRVAECPVTMEAVVSIVHPLAADDPQQTGNVSVIEARIQRVHVHDTIRMAGTTDRIDPDAWRPLIMSFQQFYALGPRAHSSRLSTISETFYRSPDLTRARHTPTR</sequence>
<dbReference type="PANTHER" id="PTHR43567">
    <property type="entry name" value="FLAVOREDOXIN-RELATED-RELATED"/>
    <property type="match status" value="1"/>
</dbReference>
<feature type="domain" description="Flavin reductase like" evidence="4">
    <location>
        <begin position="10"/>
        <end position="172"/>
    </location>
</feature>